<dbReference type="RefSeq" id="WP_238282842.1">
    <property type="nucleotide sequence ID" value="NZ_BPQL01000202.1"/>
</dbReference>
<reference evidence="1 2" key="1">
    <citation type="submission" date="2024-06" db="EMBL/GenBank/DDBJ databases">
        <title>Genomic Encyclopedia of Type Strains, Phase IV (KMG-IV): sequencing the most valuable type-strain genomes for metagenomic binning, comparative biology and taxonomic classification.</title>
        <authorList>
            <person name="Goeker M."/>
        </authorList>
    </citation>
    <scope>NUCLEOTIDE SEQUENCE [LARGE SCALE GENOMIC DNA]</scope>
    <source>
        <strain evidence="1 2">DSM 21331</strain>
    </source>
</reference>
<protein>
    <submittedName>
        <fullName evidence="1">Uncharacterized protein</fullName>
    </submittedName>
</protein>
<proteinExistence type="predicted"/>
<gene>
    <name evidence="1" type="ORF">ABID43_005194</name>
</gene>
<evidence type="ECO:0000313" key="1">
    <source>
        <dbReference type="EMBL" id="MET3695625.1"/>
    </source>
</evidence>
<dbReference type="EMBL" id="JBEPMM010000036">
    <property type="protein sequence ID" value="MET3695625.1"/>
    <property type="molecule type" value="Genomic_DNA"/>
</dbReference>
<sequence>MARSAENTLAELDAFIEAGESRRIEQAGLVALLTAQNRDVHTAQLTFTKSRIPWLRCARAGRLSG</sequence>
<comment type="caution">
    <text evidence="1">The sequence shown here is derived from an EMBL/GenBank/DDBJ whole genome shotgun (WGS) entry which is preliminary data.</text>
</comment>
<name>A0ABV2LFV9_9HYPH</name>
<organism evidence="1 2">
    <name type="scientific">Methylobacterium goesingense</name>
    <dbReference type="NCBI Taxonomy" id="243690"/>
    <lineage>
        <taxon>Bacteria</taxon>
        <taxon>Pseudomonadati</taxon>
        <taxon>Pseudomonadota</taxon>
        <taxon>Alphaproteobacteria</taxon>
        <taxon>Hyphomicrobiales</taxon>
        <taxon>Methylobacteriaceae</taxon>
        <taxon>Methylobacterium</taxon>
    </lineage>
</organism>
<accession>A0ABV2LFV9</accession>
<evidence type="ECO:0000313" key="2">
    <source>
        <dbReference type="Proteomes" id="UP001549145"/>
    </source>
</evidence>
<keyword evidence="2" id="KW-1185">Reference proteome</keyword>
<dbReference type="Proteomes" id="UP001549145">
    <property type="component" value="Unassembled WGS sequence"/>
</dbReference>